<dbReference type="PANTHER" id="PTHR33076">
    <property type="entry name" value="NON-SPECIFIC LIPID-TRANSFER PROTEIN 2-RELATED"/>
    <property type="match status" value="1"/>
</dbReference>
<dbReference type="PROSITE" id="PS51257">
    <property type="entry name" value="PROKAR_LIPOPROTEIN"/>
    <property type="match status" value="1"/>
</dbReference>
<reference evidence="4" key="1">
    <citation type="submission" date="2025-08" db="UniProtKB">
        <authorList>
            <consortium name="RefSeq"/>
        </authorList>
    </citation>
    <scope>IDENTIFICATION</scope>
</reference>
<dbReference type="SUPFAM" id="SSF47699">
    <property type="entry name" value="Bifunctional inhibitor/lipid-transfer protein/seed storage 2S albumin"/>
    <property type="match status" value="1"/>
</dbReference>
<gene>
    <name evidence="4" type="primary">LOC120278829</name>
</gene>
<dbReference type="AlphaFoldDB" id="A0AB40CNC7"/>
<dbReference type="RefSeq" id="XP_039141499.1">
    <property type="nucleotide sequence ID" value="XM_039285565.1"/>
</dbReference>
<protein>
    <submittedName>
        <fullName evidence="4">Non-specific lipid-transfer protein 1-like</fullName>
    </submittedName>
</protein>
<dbReference type="InterPro" id="IPR036312">
    <property type="entry name" value="Bifun_inhib/LTP/seed_sf"/>
</dbReference>
<name>A0AB40CNC7_DIOCR</name>
<keyword evidence="3" id="KW-1185">Reference proteome</keyword>
<accession>A0AB40CNC7</accession>
<dbReference type="GO" id="GO:0008289">
    <property type="term" value="F:lipid binding"/>
    <property type="evidence" value="ECO:0007669"/>
    <property type="project" value="InterPro"/>
</dbReference>
<sequence length="118" mass="12701">MKIVITMMIMMMMMMMMMVVGSNAAGVSCGDVVSALIPCGPYLLGQGADKPSDECCKSAQGLNKMVATVTMRRQLCECMEQTGPSFGVEPKRASGLPSYCRLKLDIPVSLHTNCSLIK</sequence>
<feature type="domain" description="Bifunctional inhibitor/plant lipid transfer protein/seed storage helical" evidence="2">
    <location>
        <begin position="29"/>
        <end position="106"/>
    </location>
</feature>
<dbReference type="CDD" id="cd01960">
    <property type="entry name" value="nsLTP1"/>
    <property type="match status" value="1"/>
</dbReference>
<dbReference type="PRINTS" id="PR00382">
    <property type="entry name" value="LIPIDTRNSFER"/>
</dbReference>
<dbReference type="PROSITE" id="PS00597">
    <property type="entry name" value="PLANT_LTP"/>
    <property type="match status" value="1"/>
</dbReference>
<dbReference type="InterPro" id="IPR016140">
    <property type="entry name" value="Bifunc_inhib/LTP/seed_store"/>
</dbReference>
<dbReference type="GO" id="GO:0006869">
    <property type="term" value="P:lipid transport"/>
    <property type="evidence" value="ECO:0007669"/>
    <property type="project" value="InterPro"/>
</dbReference>
<dbReference type="InterPro" id="IPR000528">
    <property type="entry name" value="Plant_nsLTP"/>
</dbReference>
<evidence type="ECO:0000313" key="4">
    <source>
        <dbReference type="RefSeq" id="XP_039141499.1"/>
    </source>
</evidence>
<organism evidence="3 4">
    <name type="scientific">Dioscorea cayennensis subsp. rotundata</name>
    <name type="common">White Guinea yam</name>
    <name type="synonym">Dioscorea rotundata</name>
    <dbReference type="NCBI Taxonomy" id="55577"/>
    <lineage>
        <taxon>Eukaryota</taxon>
        <taxon>Viridiplantae</taxon>
        <taxon>Streptophyta</taxon>
        <taxon>Embryophyta</taxon>
        <taxon>Tracheophyta</taxon>
        <taxon>Spermatophyta</taxon>
        <taxon>Magnoliopsida</taxon>
        <taxon>Liliopsida</taxon>
        <taxon>Dioscoreales</taxon>
        <taxon>Dioscoreaceae</taxon>
        <taxon>Dioscorea</taxon>
    </lineage>
</organism>
<dbReference type="Proteomes" id="UP001515500">
    <property type="component" value="Chromosome 16"/>
</dbReference>
<dbReference type="Pfam" id="PF00234">
    <property type="entry name" value="Tryp_alpha_amyl"/>
    <property type="match status" value="1"/>
</dbReference>
<dbReference type="Gene3D" id="1.10.110.10">
    <property type="entry name" value="Plant lipid-transfer and hydrophobic proteins"/>
    <property type="match status" value="1"/>
</dbReference>
<evidence type="ECO:0000259" key="2">
    <source>
        <dbReference type="Pfam" id="PF00234"/>
    </source>
</evidence>
<keyword evidence="1" id="KW-0732">Signal</keyword>
<feature type="signal peptide" evidence="1">
    <location>
        <begin position="1"/>
        <end position="24"/>
    </location>
</feature>
<feature type="chain" id="PRO_5044259718" evidence="1">
    <location>
        <begin position="25"/>
        <end position="118"/>
    </location>
</feature>
<evidence type="ECO:0000256" key="1">
    <source>
        <dbReference type="SAM" id="SignalP"/>
    </source>
</evidence>
<proteinExistence type="predicted"/>
<dbReference type="GeneID" id="120278829"/>
<evidence type="ECO:0000313" key="3">
    <source>
        <dbReference type="Proteomes" id="UP001515500"/>
    </source>
</evidence>